<proteinExistence type="predicted"/>
<dbReference type="GO" id="GO:0016705">
    <property type="term" value="F:oxidoreductase activity, acting on paired donors, with incorporation or reduction of molecular oxygen"/>
    <property type="evidence" value="ECO:0007669"/>
    <property type="project" value="InterPro"/>
</dbReference>
<name>A0A557WKN4_9MYCO</name>
<dbReference type="Proteomes" id="UP000320513">
    <property type="component" value="Unassembled WGS sequence"/>
</dbReference>
<evidence type="ECO:0000313" key="2">
    <source>
        <dbReference type="Proteomes" id="UP000320513"/>
    </source>
</evidence>
<feature type="non-terminal residue" evidence="1">
    <location>
        <position position="1"/>
    </location>
</feature>
<dbReference type="AlphaFoldDB" id="A0A557WKN4"/>
<organism evidence="1 2">
    <name type="scientific">Mycobacterium helveticum</name>
    <dbReference type="NCBI Taxonomy" id="2592811"/>
    <lineage>
        <taxon>Bacteria</taxon>
        <taxon>Bacillati</taxon>
        <taxon>Actinomycetota</taxon>
        <taxon>Actinomycetes</taxon>
        <taxon>Mycobacteriales</taxon>
        <taxon>Mycobacteriaceae</taxon>
        <taxon>Mycobacterium</taxon>
    </lineage>
</organism>
<dbReference type="GO" id="GO:0005506">
    <property type="term" value="F:iron ion binding"/>
    <property type="evidence" value="ECO:0007669"/>
    <property type="project" value="InterPro"/>
</dbReference>
<accession>A0A557WKN4</accession>
<keyword evidence="2" id="KW-1185">Reference proteome</keyword>
<evidence type="ECO:0000313" key="1">
    <source>
        <dbReference type="EMBL" id="TVS73831.1"/>
    </source>
</evidence>
<feature type="non-terminal residue" evidence="1">
    <location>
        <position position="86"/>
    </location>
</feature>
<protein>
    <submittedName>
        <fullName evidence="1">Cytochrome P450</fullName>
    </submittedName>
</protein>
<dbReference type="Gene3D" id="1.10.630.10">
    <property type="entry name" value="Cytochrome P450"/>
    <property type="match status" value="1"/>
</dbReference>
<dbReference type="InterPro" id="IPR036396">
    <property type="entry name" value="Cyt_P450_sf"/>
</dbReference>
<dbReference type="GO" id="GO:0004497">
    <property type="term" value="F:monooxygenase activity"/>
    <property type="evidence" value="ECO:0007669"/>
    <property type="project" value="InterPro"/>
</dbReference>
<reference evidence="1 2" key="1">
    <citation type="submission" date="2019-07" db="EMBL/GenBank/DDBJ databases">
        <title>New Mycobacterium species.</title>
        <authorList>
            <person name="Tortoli E."/>
            <person name="Ghielmetti G."/>
            <person name="Friedel U."/>
            <person name="Trovato A."/>
        </authorList>
    </citation>
    <scope>NUCLEOTIDE SEQUENCE [LARGE SCALE GENOMIC DNA]</scope>
    <source>
        <strain evidence="1 2">16-83</strain>
    </source>
</reference>
<gene>
    <name evidence="1" type="ORF">FPZ47_28120</name>
</gene>
<dbReference type="GO" id="GO:0020037">
    <property type="term" value="F:heme binding"/>
    <property type="evidence" value="ECO:0007669"/>
    <property type="project" value="InterPro"/>
</dbReference>
<dbReference type="EMBL" id="VMQU01000406">
    <property type="protein sequence ID" value="TVS73831.1"/>
    <property type="molecule type" value="Genomic_DNA"/>
</dbReference>
<sequence length="86" mass="9369">VDDGLRRWSRRWPVRELAAPPAGSGLRPVLGDAGLPLVGHTLDYIRFGSDLGRERYERFGSVSWMGAFGTKMAVIAGPQATQEALT</sequence>
<comment type="caution">
    <text evidence="1">The sequence shown here is derived from an EMBL/GenBank/DDBJ whole genome shotgun (WGS) entry which is preliminary data.</text>
</comment>